<dbReference type="EMBL" id="JAPAHU010000012">
    <property type="protein sequence ID" value="MCW1042325.1"/>
    <property type="molecule type" value="Genomic_DNA"/>
</dbReference>
<dbReference type="RefSeq" id="WP_024052886.1">
    <property type="nucleotide sequence ID" value="NZ_CP118029.1"/>
</dbReference>
<dbReference type="AlphaFoldDB" id="A0A412PM93"/>
<reference evidence="3 4" key="1">
    <citation type="submission" date="2018-08" db="EMBL/GenBank/DDBJ databases">
        <title>A genome reference for cultivated species of the human gut microbiota.</title>
        <authorList>
            <person name="Zou Y."/>
            <person name="Xue W."/>
            <person name="Luo G."/>
        </authorList>
    </citation>
    <scope>NUCLEOTIDE SEQUENCE [LARGE SCALE GENOMIC DNA]</scope>
    <source>
        <strain evidence="3 4">AF18-38</strain>
    </source>
</reference>
<evidence type="ECO:0000313" key="3">
    <source>
        <dbReference type="EMBL" id="RGT60379.1"/>
    </source>
</evidence>
<protein>
    <submittedName>
        <fullName evidence="3">Bacteriocin transporter</fullName>
    </submittedName>
</protein>
<sequence>MAKKHWLKLLGVFLIFGIVTCHSVLLDPAERIDEQKEYQTIVAKFHQITVPELKEKQAQSENFYLYIGRGTCPHCRRFVKQLQRAKTKSFYYLDSEKKTPELVAFREAYKIKFVPYFGKFTGLTEEKVLQIKANMTTKEIENFNK</sequence>
<comment type="caution">
    <text evidence="3">The sequence shown here is derived from an EMBL/GenBank/DDBJ whole genome shotgun (WGS) entry which is preliminary data.</text>
</comment>
<evidence type="ECO:0000313" key="5">
    <source>
        <dbReference type="Proteomes" id="UP001526076"/>
    </source>
</evidence>
<dbReference type="SUPFAM" id="SSF52833">
    <property type="entry name" value="Thioredoxin-like"/>
    <property type="match status" value="1"/>
</dbReference>
<organism evidence="3 4">
    <name type="scientific">Streptococcus anginosus</name>
    <dbReference type="NCBI Taxonomy" id="1328"/>
    <lineage>
        <taxon>Bacteria</taxon>
        <taxon>Bacillati</taxon>
        <taxon>Bacillota</taxon>
        <taxon>Bacilli</taxon>
        <taxon>Lactobacillales</taxon>
        <taxon>Streptococcaceae</taxon>
        <taxon>Streptococcus</taxon>
        <taxon>Streptococcus anginosus group</taxon>
    </lineage>
</organism>
<dbReference type="EMBL" id="JAPAIK010000110">
    <property type="protein sequence ID" value="MCW1073230.1"/>
    <property type="molecule type" value="Genomic_DNA"/>
</dbReference>
<dbReference type="Proteomes" id="UP000284046">
    <property type="component" value="Unassembled WGS sequence"/>
</dbReference>
<dbReference type="Pfam" id="PF20207">
    <property type="entry name" value="DUF6568"/>
    <property type="match status" value="1"/>
</dbReference>
<proteinExistence type="predicted"/>
<dbReference type="InterPro" id="IPR036249">
    <property type="entry name" value="Thioredoxin-like_sf"/>
</dbReference>
<evidence type="ECO:0000313" key="2">
    <source>
        <dbReference type="EMBL" id="MCW1073230.1"/>
    </source>
</evidence>
<dbReference type="EMBL" id="QRWZ01000009">
    <property type="protein sequence ID" value="RGT60379.1"/>
    <property type="molecule type" value="Genomic_DNA"/>
</dbReference>
<accession>A0A412PM93</accession>
<reference evidence="1 5" key="2">
    <citation type="submission" date="2022-10" db="EMBL/GenBank/DDBJ databases">
        <title>Comparative genomic study of S. anginosus.</title>
        <authorList>
            <person name="Prasad A."/>
            <person name="Ene A."/>
            <person name="Jablonska S."/>
            <person name="Du J."/>
            <person name="Wolfe A.J."/>
            <person name="Putonti C."/>
        </authorList>
    </citation>
    <scope>NUCLEOTIDE SEQUENCE</scope>
    <source>
        <strain evidence="2">UMB6888</strain>
        <strain evidence="1 5">UMB9231</strain>
    </source>
</reference>
<dbReference type="Proteomes" id="UP001208853">
    <property type="component" value="Unassembled WGS sequence"/>
</dbReference>
<dbReference type="InterPro" id="IPR046698">
    <property type="entry name" value="PedC-like"/>
</dbReference>
<keyword evidence="5" id="KW-1185">Reference proteome</keyword>
<name>A0A412PM93_STRAP</name>
<evidence type="ECO:0000313" key="1">
    <source>
        <dbReference type="EMBL" id="MCW1042325.1"/>
    </source>
</evidence>
<gene>
    <name evidence="3" type="ORF">DWX18_07530</name>
    <name evidence="1" type="ORF">OJ597_07710</name>
    <name evidence="2" type="ORF">OJ930_09525</name>
</gene>
<dbReference type="Gene3D" id="3.40.30.10">
    <property type="entry name" value="Glutaredoxin"/>
    <property type="match status" value="1"/>
</dbReference>
<dbReference type="Proteomes" id="UP001526076">
    <property type="component" value="Unassembled WGS sequence"/>
</dbReference>
<evidence type="ECO:0000313" key="4">
    <source>
        <dbReference type="Proteomes" id="UP000284046"/>
    </source>
</evidence>